<evidence type="ECO:0000313" key="3">
    <source>
        <dbReference type="Proteomes" id="UP000264541"/>
    </source>
</evidence>
<dbReference type="InterPro" id="IPR058739">
    <property type="entry name" value="NicX"/>
</dbReference>
<dbReference type="SUPFAM" id="SSF144052">
    <property type="entry name" value="Thermophilic metalloprotease-like"/>
    <property type="match status" value="1"/>
</dbReference>
<evidence type="ECO:0000313" key="2">
    <source>
        <dbReference type="EMBL" id="RFU71388.1"/>
    </source>
</evidence>
<comment type="caution">
    <text evidence="2">The sequence shown here is derived from an EMBL/GenBank/DDBJ whole genome shotgun (WGS) entry which is preliminary data.</text>
</comment>
<gene>
    <name evidence="2" type="ORF">D0469_01385</name>
</gene>
<dbReference type="InterPro" id="IPR052170">
    <property type="entry name" value="M29_Exopeptidase"/>
</dbReference>
<accession>A0A372LT70</accession>
<proteinExistence type="predicted"/>
<dbReference type="GO" id="GO:0004177">
    <property type="term" value="F:aminopeptidase activity"/>
    <property type="evidence" value="ECO:0007669"/>
    <property type="project" value="InterPro"/>
</dbReference>
<protein>
    <recommendedName>
        <fullName evidence="4">Leucyl aminopeptidase</fullName>
    </recommendedName>
</protein>
<reference evidence="2 3" key="1">
    <citation type="submission" date="2018-08" db="EMBL/GenBank/DDBJ databases">
        <title>Bacillus chawlae sp. nov., Bacillus glennii sp. nov., and Bacillus saganii sp. nov. Isolated from the Vehicle Assembly Building at Kennedy Space Center where the Viking Spacecraft were Assembled.</title>
        <authorList>
            <person name="Seuylemezian A."/>
            <person name="Vaishampayan P."/>
        </authorList>
    </citation>
    <scope>NUCLEOTIDE SEQUENCE [LARGE SCALE GENOMIC DNA]</scope>
    <source>
        <strain evidence="2 3">V47-23a</strain>
    </source>
</reference>
<dbReference type="GO" id="GO:0046872">
    <property type="term" value="F:metal ion binding"/>
    <property type="evidence" value="ECO:0007669"/>
    <property type="project" value="UniProtKB-KW"/>
</dbReference>
<dbReference type="Proteomes" id="UP000264541">
    <property type="component" value="Unassembled WGS sequence"/>
</dbReference>
<evidence type="ECO:0008006" key="4">
    <source>
        <dbReference type="Google" id="ProtNLM"/>
    </source>
</evidence>
<dbReference type="PANTHER" id="PTHR34448:SF1">
    <property type="entry name" value="BLL6088 PROTEIN"/>
    <property type="match status" value="1"/>
</dbReference>
<dbReference type="AlphaFoldDB" id="A0A372LT70"/>
<keyword evidence="3" id="KW-1185">Reference proteome</keyword>
<name>A0A372LT70_9BACI</name>
<sequence length="327" mass="35283">MKMNIEVFRYAAVPVQMNVKKGETVVILTDDKVNYEIQEALVAAVYYEGATPILVRIPPADSFGNEPHKVAAAALLEADLILSACSTAMTHTDAIREALKSGARYLAMGGITIESLTNGAATANYEEVTETSLQIAEILDACKRIRVTSSIGTDLTFSLEGRPSFPLTGVISGQRKIAAFPDGEVATAPVEGTANGTIVIDGVIHHIGKVSSPIELTIKDGFVTRIEGNEDAQKLERFLNERGDANSFNLGEFAIGTNKKARLADNAQESKKMLGTIHFALGDNRTLAGHTYSKTHIDCLILKPNVWIDEKQFIAEGIILKEAIVKL</sequence>
<dbReference type="EMBL" id="QVTE01000004">
    <property type="protein sequence ID" value="RFU71388.1"/>
    <property type="molecule type" value="Genomic_DNA"/>
</dbReference>
<dbReference type="Pfam" id="PF26233">
    <property type="entry name" value="NicX"/>
    <property type="match status" value="1"/>
</dbReference>
<dbReference type="GO" id="GO:0006508">
    <property type="term" value="P:proteolysis"/>
    <property type="evidence" value="ECO:0007669"/>
    <property type="project" value="InterPro"/>
</dbReference>
<evidence type="ECO:0000256" key="1">
    <source>
        <dbReference type="ARBA" id="ARBA00022723"/>
    </source>
</evidence>
<keyword evidence="1" id="KW-0479">Metal-binding</keyword>
<dbReference type="PANTHER" id="PTHR34448">
    <property type="entry name" value="AMINOPEPTIDASE"/>
    <property type="match status" value="1"/>
</dbReference>
<organism evidence="2 3">
    <name type="scientific">Peribacillus saganii</name>
    <dbReference type="NCBI Taxonomy" id="2303992"/>
    <lineage>
        <taxon>Bacteria</taxon>
        <taxon>Bacillati</taxon>
        <taxon>Bacillota</taxon>
        <taxon>Bacilli</taxon>
        <taxon>Bacillales</taxon>
        <taxon>Bacillaceae</taxon>
        <taxon>Peribacillus</taxon>
    </lineage>
</organism>